<gene>
    <name evidence="2" type="ORF">ABT322_25630</name>
</gene>
<dbReference type="EMBL" id="JBEPCV010000028">
    <property type="protein sequence ID" value="MER6907054.1"/>
    <property type="molecule type" value="Genomic_DNA"/>
</dbReference>
<sequence length="126" mass="14227">MPRTHHFHFDVDSHSVTVQTRHAASEAELLVDGKVVGYQRTQHRKDTLALTAELPGDPPRPFEVTLHRGGSAERSATCTLEIAGRRHPMTEMPLGRSDSTLPTGPRPALRSARRVLRNLLRRTHRW</sequence>
<name>A0ABV1VKR6_9ACTN</name>
<dbReference type="Proteomes" id="UP001490330">
    <property type="component" value="Unassembled WGS sequence"/>
</dbReference>
<accession>A0ABV1VKR6</accession>
<reference evidence="2 3" key="1">
    <citation type="submission" date="2024-06" db="EMBL/GenBank/DDBJ databases">
        <title>The Natural Products Discovery Center: Release of the First 8490 Sequenced Strains for Exploring Actinobacteria Biosynthetic Diversity.</title>
        <authorList>
            <person name="Kalkreuter E."/>
            <person name="Kautsar S.A."/>
            <person name="Yang D."/>
            <person name="Bader C.D."/>
            <person name="Teijaro C.N."/>
            <person name="Fluegel L."/>
            <person name="Davis C.M."/>
            <person name="Simpson J.R."/>
            <person name="Lauterbach L."/>
            <person name="Steele A.D."/>
            <person name="Gui C."/>
            <person name="Meng S."/>
            <person name="Li G."/>
            <person name="Viehrig K."/>
            <person name="Ye F."/>
            <person name="Su P."/>
            <person name="Kiefer A.F."/>
            <person name="Nichols A."/>
            <person name="Cepeda A.J."/>
            <person name="Yan W."/>
            <person name="Fan B."/>
            <person name="Jiang Y."/>
            <person name="Adhikari A."/>
            <person name="Zheng C.-J."/>
            <person name="Schuster L."/>
            <person name="Cowan T.M."/>
            <person name="Smanski M.J."/>
            <person name="Chevrette M.G."/>
            <person name="De Carvalho L.P.S."/>
            <person name="Shen B."/>
        </authorList>
    </citation>
    <scope>NUCLEOTIDE SEQUENCE [LARGE SCALE GENOMIC DNA]</scope>
    <source>
        <strain evidence="2 3">NPDC000632</strain>
    </source>
</reference>
<dbReference type="RefSeq" id="WP_350723200.1">
    <property type="nucleotide sequence ID" value="NZ_JBEPCO010000041.1"/>
</dbReference>
<comment type="caution">
    <text evidence="2">The sequence shown here is derived from an EMBL/GenBank/DDBJ whole genome shotgun (WGS) entry which is preliminary data.</text>
</comment>
<feature type="region of interest" description="Disordered" evidence="1">
    <location>
        <begin position="84"/>
        <end position="107"/>
    </location>
</feature>
<keyword evidence="3" id="KW-1185">Reference proteome</keyword>
<protein>
    <submittedName>
        <fullName evidence="2">Uncharacterized protein</fullName>
    </submittedName>
</protein>
<evidence type="ECO:0000313" key="3">
    <source>
        <dbReference type="Proteomes" id="UP001490330"/>
    </source>
</evidence>
<proteinExistence type="predicted"/>
<evidence type="ECO:0000256" key="1">
    <source>
        <dbReference type="SAM" id="MobiDB-lite"/>
    </source>
</evidence>
<evidence type="ECO:0000313" key="2">
    <source>
        <dbReference type="EMBL" id="MER6907054.1"/>
    </source>
</evidence>
<organism evidence="2 3">
    <name type="scientific">Streptomyces flaveolus</name>
    <dbReference type="NCBI Taxonomy" id="67297"/>
    <lineage>
        <taxon>Bacteria</taxon>
        <taxon>Bacillati</taxon>
        <taxon>Actinomycetota</taxon>
        <taxon>Actinomycetes</taxon>
        <taxon>Kitasatosporales</taxon>
        <taxon>Streptomycetaceae</taxon>
        <taxon>Streptomyces</taxon>
    </lineage>
</organism>